<dbReference type="EMBL" id="CP026604">
    <property type="protein sequence ID" value="AWB65024.1"/>
    <property type="molecule type" value="Genomic_DNA"/>
</dbReference>
<comment type="cofactor">
    <cofactor evidence="1">
        <name>Mg(2+)</name>
        <dbReference type="ChEBI" id="CHEBI:18420"/>
    </cofactor>
</comment>
<dbReference type="PROSITE" id="PS00893">
    <property type="entry name" value="NUDIX_BOX"/>
    <property type="match status" value="1"/>
</dbReference>
<keyword evidence="5" id="KW-1185">Reference proteome</keyword>
<dbReference type="AlphaFoldDB" id="A0A2S0VLD2"/>
<dbReference type="InterPro" id="IPR059176">
    <property type="entry name" value="UDP-X_N"/>
</dbReference>
<sequence>MSQNSPWFDWAKQLRAIAQAGHAYSENPYDLERFDQIAEIAHKMFAELTETPVAKISELFVAESGYPTPKVDVRAGVIQENKILLVKERADGLWTLPGGFADVCETPSEAVVRETLEESGYIVNKAKLIAVKDRDSHNYLPKYPFHIYKMFFLCDLIGGEPTVNLEASDIGFFALNNIPELSQGRTSLDDIKRVFDFTAGKIDQVYCD</sequence>
<accession>A0A2S0VLD2</accession>
<feature type="domain" description="Nudix hydrolase" evidence="3">
    <location>
        <begin position="68"/>
        <end position="199"/>
    </location>
</feature>
<dbReference type="PANTHER" id="PTHR43046">
    <property type="entry name" value="GDP-MANNOSE MANNOSYL HYDROLASE"/>
    <property type="match status" value="1"/>
</dbReference>
<dbReference type="PROSITE" id="PS51462">
    <property type="entry name" value="NUDIX"/>
    <property type="match status" value="1"/>
</dbReference>
<dbReference type="Proteomes" id="UP000244441">
    <property type="component" value="Chromosome"/>
</dbReference>
<dbReference type="Pfam" id="PF00293">
    <property type="entry name" value="NUDIX"/>
    <property type="match status" value="1"/>
</dbReference>
<dbReference type="SUPFAM" id="SSF55811">
    <property type="entry name" value="Nudix"/>
    <property type="match status" value="1"/>
</dbReference>
<dbReference type="RefSeq" id="WP_108601103.1">
    <property type="nucleotide sequence ID" value="NZ_CP026604.1"/>
</dbReference>
<gene>
    <name evidence="4" type="ORF">C2869_00565</name>
</gene>
<evidence type="ECO:0000313" key="4">
    <source>
        <dbReference type="EMBL" id="AWB65024.1"/>
    </source>
</evidence>
<evidence type="ECO:0000256" key="2">
    <source>
        <dbReference type="ARBA" id="ARBA00022801"/>
    </source>
</evidence>
<organism evidence="4 5">
    <name type="scientific">Saccharobesus litoralis</name>
    <dbReference type="NCBI Taxonomy" id="2172099"/>
    <lineage>
        <taxon>Bacteria</taxon>
        <taxon>Pseudomonadati</taxon>
        <taxon>Pseudomonadota</taxon>
        <taxon>Gammaproteobacteria</taxon>
        <taxon>Alteromonadales</taxon>
        <taxon>Alteromonadaceae</taxon>
        <taxon>Saccharobesus</taxon>
    </lineage>
</organism>
<evidence type="ECO:0000256" key="1">
    <source>
        <dbReference type="ARBA" id="ARBA00001946"/>
    </source>
</evidence>
<dbReference type="InterPro" id="IPR000086">
    <property type="entry name" value="NUDIX_hydrolase_dom"/>
</dbReference>
<keyword evidence="2" id="KW-0378">Hydrolase</keyword>
<proteinExistence type="predicted"/>
<evidence type="ECO:0000313" key="5">
    <source>
        <dbReference type="Proteomes" id="UP000244441"/>
    </source>
</evidence>
<dbReference type="PANTHER" id="PTHR43046:SF16">
    <property type="entry name" value="ADP-RIBOSE PYROPHOSPHATASE YJHB-RELATED"/>
    <property type="match status" value="1"/>
</dbReference>
<dbReference type="InterPro" id="IPR015797">
    <property type="entry name" value="NUDIX_hydrolase-like_dom_sf"/>
</dbReference>
<dbReference type="Pfam" id="PF12535">
    <property type="entry name" value="Nudix_N"/>
    <property type="match status" value="1"/>
</dbReference>
<dbReference type="CDD" id="cd04672">
    <property type="entry name" value="NUDIX_CDP-Chase_like"/>
    <property type="match status" value="1"/>
</dbReference>
<protein>
    <submittedName>
        <fullName evidence="4">ADP-ribose pyrophosphatase</fullName>
    </submittedName>
</protein>
<dbReference type="KEGG" id="cate:C2869_00565"/>
<dbReference type="Gene3D" id="6.10.250.1120">
    <property type="match status" value="1"/>
</dbReference>
<evidence type="ECO:0000259" key="3">
    <source>
        <dbReference type="PROSITE" id="PS51462"/>
    </source>
</evidence>
<dbReference type="Gene3D" id="3.90.79.10">
    <property type="entry name" value="Nucleoside Triphosphate Pyrophosphohydrolase"/>
    <property type="match status" value="1"/>
</dbReference>
<dbReference type="OrthoDB" id="5417595at2"/>
<dbReference type="GO" id="GO:0016787">
    <property type="term" value="F:hydrolase activity"/>
    <property type="evidence" value="ECO:0007669"/>
    <property type="project" value="UniProtKB-KW"/>
</dbReference>
<name>A0A2S0VLD2_9ALTE</name>
<dbReference type="InterPro" id="IPR020084">
    <property type="entry name" value="NUDIX_hydrolase_CS"/>
</dbReference>
<reference evidence="4 5" key="1">
    <citation type="submission" date="2018-01" db="EMBL/GenBank/DDBJ databases">
        <title>Genome sequence of a Cantenovulum-like bacteria.</title>
        <authorList>
            <person name="Tan W.R."/>
            <person name="Lau N.-S."/>
            <person name="Go F."/>
            <person name="Amirul A.-A.A."/>
        </authorList>
    </citation>
    <scope>NUCLEOTIDE SEQUENCE [LARGE SCALE GENOMIC DNA]</scope>
    <source>
        <strain evidence="4 5">CCB-QB4</strain>
    </source>
</reference>